<dbReference type="InterPro" id="IPR014747">
    <property type="entry name" value="Bac_photo_RC_H_C"/>
</dbReference>
<dbReference type="NCBIfam" id="TIGR02271">
    <property type="entry name" value="YsnF/AvaK domain"/>
    <property type="match status" value="1"/>
</dbReference>
<feature type="region of interest" description="Disordered" evidence="1">
    <location>
        <begin position="226"/>
        <end position="257"/>
    </location>
</feature>
<gene>
    <name evidence="4" type="ORF">BJ983_005118</name>
</gene>
<evidence type="ECO:0000313" key="4">
    <source>
        <dbReference type="EMBL" id="NYD39016.1"/>
    </source>
</evidence>
<comment type="caution">
    <text evidence="4">The sequence shown here is derived from an EMBL/GenBank/DDBJ whole genome shotgun (WGS) entry which is preliminary data.</text>
</comment>
<dbReference type="InterPro" id="IPR011033">
    <property type="entry name" value="PRC_barrel-like_sf"/>
</dbReference>
<proteinExistence type="predicted"/>
<dbReference type="AlphaFoldDB" id="A0A7Y9E0Y7"/>
<dbReference type="InterPro" id="IPR019060">
    <property type="entry name" value="DUF2382"/>
</dbReference>
<dbReference type="GO" id="GO:0030077">
    <property type="term" value="C:plasma membrane light-harvesting complex"/>
    <property type="evidence" value="ECO:0007669"/>
    <property type="project" value="InterPro"/>
</dbReference>
<feature type="region of interest" description="Disordered" evidence="1">
    <location>
        <begin position="101"/>
        <end position="140"/>
    </location>
</feature>
<dbReference type="RefSeq" id="WP_179796386.1">
    <property type="nucleotide sequence ID" value="NZ_BAABHP010000022.1"/>
</dbReference>
<accession>A0A7Y9E0Y7</accession>
<dbReference type="Pfam" id="PF09557">
    <property type="entry name" value="DUF2382"/>
    <property type="match status" value="1"/>
</dbReference>
<evidence type="ECO:0000313" key="5">
    <source>
        <dbReference type="Proteomes" id="UP000535890"/>
    </source>
</evidence>
<dbReference type="Gene3D" id="3.90.50.10">
    <property type="entry name" value="Photosynthetic Reaction Center, subunit H, domain 2"/>
    <property type="match status" value="1"/>
</dbReference>
<protein>
    <submittedName>
        <fullName evidence="4">Uncharacterized protein (TIGR02271 family)</fullName>
    </submittedName>
</protein>
<evidence type="ECO:0000256" key="1">
    <source>
        <dbReference type="SAM" id="MobiDB-lite"/>
    </source>
</evidence>
<dbReference type="PANTHER" id="PTHR38463:SF1">
    <property type="entry name" value="STRESS RESPONSE PROTEIN YSNF"/>
    <property type="match status" value="1"/>
</dbReference>
<dbReference type="Proteomes" id="UP000535890">
    <property type="component" value="Unassembled WGS sequence"/>
</dbReference>
<dbReference type="InterPro" id="IPR027275">
    <property type="entry name" value="PRC-brl_dom"/>
</dbReference>
<evidence type="ECO:0000259" key="3">
    <source>
        <dbReference type="Pfam" id="PF09557"/>
    </source>
</evidence>
<organism evidence="4 5">
    <name type="scientific">Actinomycetospora corticicola</name>
    <dbReference type="NCBI Taxonomy" id="663602"/>
    <lineage>
        <taxon>Bacteria</taxon>
        <taxon>Bacillati</taxon>
        <taxon>Actinomycetota</taxon>
        <taxon>Actinomycetes</taxon>
        <taxon>Pseudonocardiales</taxon>
        <taxon>Pseudonocardiaceae</taxon>
        <taxon>Actinomycetospora</taxon>
    </lineage>
</organism>
<dbReference type="EMBL" id="JACCBN010000001">
    <property type="protein sequence ID" value="NYD39016.1"/>
    <property type="molecule type" value="Genomic_DNA"/>
</dbReference>
<dbReference type="SUPFAM" id="SSF50346">
    <property type="entry name" value="PRC-barrel domain"/>
    <property type="match status" value="1"/>
</dbReference>
<feature type="domain" description="DUF2382" evidence="3">
    <location>
        <begin position="136"/>
        <end position="243"/>
    </location>
</feature>
<name>A0A7Y9E0Y7_9PSEU</name>
<feature type="domain" description="PRC-barrel" evidence="2">
    <location>
        <begin position="9"/>
        <end position="74"/>
    </location>
</feature>
<feature type="compositionally biased region" description="Basic and acidic residues" evidence="1">
    <location>
        <begin position="234"/>
        <end position="243"/>
    </location>
</feature>
<keyword evidence="5" id="KW-1185">Reference proteome</keyword>
<dbReference type="PANTHER" id="PTHR38463">
    <property type="entry name" value="STRESS RESPONSE PROTEIN YSNF"/>
    <property type="match status" value="1"/>
</dbReference>
<dbReference type="GO" id="GO:0019684">
    <property type="term" value="P:photosynthesis, light reaction"/>
    <property type="evidence" value="ECO:0007669"/>
    <property type="project" value="InterPro"/>
</dbReference>
<sequence>MTITPDMVKDLRGTEVYDREDEKIGKVGEVFVDNSTGEPKWVTVNTGLFGTKETFVPLDGAKQGRDGLHVAPAKQTIKNAPRSDDGSGELSETGEQELYSHYGLTAPTAGRAGTDRRDARRGDGDRAGHDRSGESMTLSEERLNVGKETVETGQVRLRKYVVTENQTVEVPVSHEEVRLEREPVRDGRPGGSIGEDEQSVTLHAERAVVGKEAHAVENVRLAKETVTENESFSDEVRKERLDVQDENGVMADEKRRH</sequence>
<feature type="compositionally biased region" description="Basic and acidic residues" evidence="1">
    <location>
        <begin position="113"/>
        <end position="140"/>
    </location>
</feature>
<reference evidence="4 5" key="1">
    <citation type="submission" date="2020-07" db="EMBL/GenBank/DDBJ databases">
        <title>Sequencing the genomes of 1000 actinobacteria strains.</title>
        <authorList>
            <person name="Klenk H.-P."/>
        </authorList>
    </citation>
    <scope>NUCLEOTIDE SEQUENCE [LARGE SCALE GENOMIC DNA]</scope>
    <source>
        <strain evidence="4 5">DSM 45772</strain>
    </source>
</reference>
<evidence type="ECO:0000259" key="2">
    <source>
        <dbReference type="Pfam" id="PF05239"/>
    </source>
</evidence>
<dbReference type="Pfam" id="PF05239">
    <property type="entry name" value="PRC"/>
    <property type="match status" value="1"/>
</dbReference>
<dbReference type="InterPro" id="IPR052967">
    <property type="entry name" value="Stress_Response_Assoc"/>
</dbReference>